<accession>A0A8J5T5X7</accession>
<evidence type="ECO:0000313" key="2">
    <source>
        <dbReference type="EMBL" id="KAG8069624.1"/>
    </source>
</evidence>
<reference evidence="2" key="1">
    <citation type="journal article" date="2021" name="bioRxiv">
        <title>Whole Genome Assembly and Annotation of Northern Wild Rice, Zizania palustris L., Supports a Whole Genome Duplication in the Zizania Genus.</title>
        <authorList>
            <person name="Haas M."/>
            <person name="Kono T."/>
            <person name="Macchietto M."/>
            <person name="Millas R."/>
            <person name="McGilp L."/>
            <person name="Shao M."/>
            <person name="Duquette J."/>
            <person name="Hirsch C.N."/>
            <person name="Kimball J."/>
        </authorList>
    </citation>
    <scope>NUCLEOTIDE SEQUENCE</scope>
    <source>
        <tissue evidence="2">Fresh leaf tissue</tissue>
    </source>
</reference>
<feature type="region of interest" description="Disordered" evidence="1">
    <location>
        <begin position="1"/>
        <end position="66"/>
    </location>
</feature>
<name>A0A8J5T5X7_ZIZPA</name>
<protein>
    <submittedName>
        <fullName evidence="2">Uncharacterized protein</fullName>
    </submittedName>
</protein>
<gene>
    <name evidence="2" type="ORF">GUJ93_ZPchr0006g40591</name>
</gene>
<dbReference type="EMBL" id="JAAALK010000283">
    <property type="protein sequence ID" value="KAG8069624.1"/>
    <property type="molecule type" value="Genomic_DNA"/>
</dbReference>
<feature type="compositionally biased region" description="Basic and acidic residues" evidence="1">
    <location>
        <begin position="51"/>
        <end position="60"/>
    </location>
</feature>
<dbReference type="AlphaFoldDB" id="A0A8J5T5X7"/>
<proteinExistence type="predicted"/>
<evidence type="ECO:0000313" key="3">
    <source>
        <dbReference type="Proteomes" id="UP000729402"/>
    </source>
</evidence>
<dbReference type="Proteomes" id="UP000729402">
    <property type="component" value="Unassembled WGS sequence"/>
</dbReference>
<reference evidence="2" key="2">
    <citation type="submission" date="2021-02" db="EMBL/GenBank/DDBJ databases">
        <authorList>
            <person name="Kimball J.A."/>
            <person name="Haas M.W."/>
            <person name="Macchietto M."/>
            <person name="Kono T."/>
            <person name="Duquette J."/>
            <person name="Shao M."/>
        </authorList>
    </citation>
    <scope>NUCLEOTIDE SEQUENCE</scope>
    <source>
        <tissue evidence="2">Fresh leaf tissue</tissue>
    </source>
</reference>
<organism evidence="2 3">
    <name type="scientific">Zizania palustris</name>
    <name type="common">Northern wild rice</name>
    <dbReference type="NCBI Taxonomy" id="103762"/>
    <lineage>
        <taxon>Eukaryota</taxon>
        <taxon>Viridiplantae</taxon>
        <taxon>Streptophyta</taxon>
        <taxon>Embryophyta</taxon>
        <taxon>Tracheophyta</taxon>
        <taxon>Spermatophyta</taxon>
        <taxon>Magnoliopsida</taxon>
        <taxon>Liliopsida</taxon>
        <taxon>Poales</taxon>
        <taxon>Poaceae</taxon>
        <taxon>BOP clade</taxon>
        <taxon>Oryzoideae</taxon>
        <taxon>Oryzeae</taxon>
        <taxon>Zizaniinae</taxon>
        <taxon>Zizania</taxon>
    </lineage>
</organism>
<evidence type="ECO:0000256" key="1">
    <source>
        <dbReference type="SAM" id="MobiDB-lite"/>
    </source>
</evidence>
<keyword evidence="3" id="KW-1185">Reference proteome</keyword>
<comment type="caution">
    <text evidence="2">The sequence shown here is derived from an EMBL/GenBank/DDBJ whole genome shotgun (WGS) entry which is preliminary data.</text>
</comment>
<sequence>MKRRPPPAAERDDTPHPTPTGKWRTPGWSSPGRPAPEQDGRQRPAPPLGRLKWENVDRLRRGAGNS</sequence>